<dbReference type="OrthoDB" id="833857at2"/>
<reference evidence="1 2" key="1">
    <citation type="submission" date="2018-03" db="EMBL/GenBank/DDBJ databases">
        <title>Genomic Encyclopedia of Archaeal and Bacterial Type Strains, Phase II (KMG-II): from individual species to whole genera.</title>
        <authorList>
            <person name="Goeker M."/>
        </authorList>
    </citation>
    <scope>NUCLEOTIDE SEQUENCE [LARGE SCALE GENOMIC DNA]</scope>
    <source>
        <strain evidence="1 2">DSM 28057</strain>
    </source>
</reference>
<sequence length="460" mass="53157">MRVIGKYHLGIVARTVVLILFLVFGHTVIAQIDSGLFFTRSTPEIYGVLPVDKKLFVYKVHQAKGEIDFSVKNESFENIAFQSLQLPPNVEKLEADIHGDQAFIILGYGESNNYLKKLLIVDLETGLYNIRDVQSNFDFPSFFKAFSSAILMIGVLEDGDVMEIYNFDQDHLSTITDFFRPNTRIWDINVVNDQVDLLLMLGEKKRKHLQVVSFDQEGNRLLDIPVEIPEKKNFFIRNAKFLHGPFDEQKIVGIYSNKYGEWFSGYFNLEINEFLEQRFQLYPYKELEGFYDYLGNNKKSKKPKRTNFNRGMILVDAVAGDGFVTIVSQPIGKVRKFAHFIAIDHEGEKVFDKSVKLYYDYKLNASDLQLTNQDSTIYFLFGGNQNLRNLPGKKIYEINKGESVQINQVQHLLTDPTILNYLPSPKFLHWYENKFVIFGLTIPQGGRVNQAEFIIRKIEV</sequence>
<accession>A0A2P8E9V0</accession>
<name>A0A2P8E9V0_9BACT</name>
<dbReference type="EMBL" id="PYGF01000002">
    <property type="protein sequence ID" value="PSL06245.1"/>
    <property type="molecule type" value="Genomic_DNA"/>
</dbReference>
<evidence type="ECO:0000313" key="2">
    <source>
        <dbReference type="Proteomes" id="UP000240708"/>
    </source>
</evidence>
<dbReference type="RefSeq" id="WP_106566198.1">
    <property type="nucleotide sequence ID" value="NZ_PYGF01000002.1"/>
</dbReference>
<keyword evidence="2" id="KW-1185">Reference proteome</keyword>
<comment type="caution">
    <text evidence="1">The sequence shown here is derived from an EMBL/GenBank/DDBJ whole genome shotgun (WGS) entry which is preliminary data.</text>
</comment>
<evidence type="ECO:0000313" key="1">
    <source>
        <dbReference type="EMBL" id="PSL06245.1"/>
    </source>
</evidence>
<dbReference type="AlphaFoldDB" id="A0A2P8E9V0"/>
<gene>
    <name evidence="1" type="ORF">CLV48_10260</name>
</gene>
<dbReference type="Proteomes" id="UP000240708">
    <property type="component" value="Unassembled WGS sequence"/>
</dbReference>
<organism evidence="1 2">
    <name type="scientific">Cecembia rubra</name>
    <dbReference type="NCBI Taxonomy" id="1485585"/>
    <lineage>
        <taxon>Bacteria</taxon>
        <taxon>Pseudomonadati</taxon>
        <taxon>Bacteroidota</taxon>
        <taxon>Cytophagia</taxon>
        <taxon>Cytophagales</taxon>
        <taxon>Cyclobacteriaceae</taxon>
        <taxon>Cecembia</taxon>
    </lineage>
</organism>
<proteinExistence type="predicted"/>
<protein>
    <submittedName>
        <fullName evidence="1">Uncharacterized protein</fullName>
    </submittedName>
</protein>